<gene>
    <name evidence="3" type="ORF">EI97DRAFT_430367</name>
</gene>
<feature type="binding site" evidence="1">
    <location>
        <position position="353"/>
    </location>
    <ligand>
        <name>Mg(2+)</name>
        <dbReference type="ChEBI" id="CHEBI:18420"/>
        <label>1</label>
    </ligand>
</feature>
<dbReference type="PANTHER" id="PTHR16222:SF28">
    <property type="entry name" value="ADP-RIBOSYLGLYCOHYDROLASE"/>
    <property type="match status" value="1"/>
</dbReference>
<protein>
    <submittedName>
        <fullName evidence="3">ADP-ribosylglycohydrolase</fullName>
    </submittedName>
</protein>
<keyword evidence="1" id="KW-0479">Metal-binding</keyword>
<feature type="binding site" evidence="1">
    <location>
        <position position="351"/>
    </location>
    <ligand>
        <name>Mg(2+)</name>
        <dbReference type="ChEBI" id="CHEBI:18420"/>
        <label>1</label>
    </ligand>
</feature>
<keyword evidence="3" id="KW-0378">Hydrolase</keyword>
<name>A0A6A6JRM5_WESOR</name>
<keyword evidence="1" id="KW-0460">Magnesium</keyword>
<evidence type="ECO:0000256" key="2">
    <source>
        <dbReference type="SAM" id="MobiDB-lite"/>
    </source>
</evidence>
<feature type="compositionally biased region" description="Pro residues" evidence="2">
    <location>
        <begin position="7"/>
        <end position="16"/>
    </location>
</feature>
<dbReference type="RefSeq" id="XP_033656810.1">
    <property type="nucleotide sequence ID" value="XM_033797673.1"/>
</dbReference>
<dbReference type="AlphaFoldDB" id="A0A6A6JRM5"/>
<dbReference type="Pfam" id="PF03747">
    <property type="entry name" value="ADP_ribosyl_GH"/>
    <property type="match status" value="1"/>
</dbReference>
<dbReference type="InterPro" id="IPR050792">
    <property type="entry name" value="ADP-ribosylglycohydrolase"/>
</dbReference>
<feature type="binding site" evidence="1">
    <location>
        <position position="102"/>
    </location>
    <ligand>
        <name>Mg(2+)</name>
        <dbReference type="ChEBI" id="CHEBI:18420"/>
        <label>1</label>
    </ligand>
</feature>
<evidence type="ECO:0000313" key="4">
    <source>
        <dbReference type="Proteomes" id="UP000800097"/>
    </source>
</evidence>
<dbReference type="GeneID" id="54550848"/>
<feature type="region of interest" description="Disordered" evidence="2">
    <location>
        <begin position="445"/>
        <end position="464"/>
    </location>
</feature>
<feature type="binding site" evidence="1">
    <location>
        <position position="100"/>
    </location>
    <ligand>
        <name>Mg(2+)</name>
        <dbReference type="ChEBI" id="CHEBI:18420"/>
        <label>1</label>
    </ligand>
</feature>
<sequence length="464" mass="51821">MEDHPKPVNPPMPTLPPTDSQNELLSFLSTHPFIKPTLIDKIHGCIIGSALGDAIGLYTEFLNKEISGKTYPGRKFSLVDPVTEWYQDHHRNKFDPCAWTDDTDHALLLLLAYLSSQNLTTLPQDFASRLSIWIEQGLLALGRPPCGIGRLVGGVVTRSDYLFDPVARATKEWVNAGRKVAPNGSLMRTHPIGVIGVGLHEEEAWRVAAGVGRTTHVDPRCTLACCISVGVIRGILRGEVNDENDLDALMERAFEWVCAQPNLANPDSDPDIVDLSGRLHREDFTRYVYANRFEDLELDDRDKIGYVYKCLGSAILALRLGMRATRNQQGALPPDSIFEDIMADLIMEGGDADTNGAAAGALLGAWLGYSQLPPHWKNGLKHRDWLANKIGRLIRAVGIEGSRALEFEEDEAPDGGRGLMTRSELEKRDQDMVYRLLEKDRLRREEEEKARKKEGRRIAGWLKR</sequence>
<dbReference type="InterPro" id="IPR036705">
    <property type="entry name" value="Ribosyl_crysJ1_sf"/>
</dbReference>
<dbReference type="GO" id="GO:0016787">
    <property type="term" value="F:hydrolase activity"/>
    <property type="evidence" value="ECO:0007669"/>
    <property type="project" value="UniProtKB-KW"/>
</dbReference>
<feature type="binding site" evidence="1">
    <location>
        <position position="354"/>
    </location>
    <ligand>
        <name>Mg(2+)</name>
        <dbReference type="ChEBI" id="CHEBI:18420"/>
        <label>1</label>
    </ligand>
</feature>
<organism evidence="3 4">
    <name type="scientific">Westerdykella ornata</name>
    <dbReference type="NCBI Taxonomy" id="318751"/>
    <lineage>
        <taxon>Eukaryota</taxon>
        <taxon>Fungi</taxon>
        <taxon>Dikarya</taxon>
        <taxon>Ascomycota</taxon>
        <taxon>Pezizomycotina</taxon>
        <taxon>Dothideomycetes</taxon>
        <taxon>Pleosporomycetidae</taxon>
        <taxon>Pleosporales</taxon>
        <taxon>Sporormiaceae</taxon>
        <taxon>Westerdykella</taxon>
    </lineage>
</organism>
<dbReference type="Proteomes" id="UP000800097">
    <property type="component" value="Unassembled WGS sequence"/>
</dbReference>
<dbReference type="PANTHER" id="PTHR16222">
    <property type="entry name" value="ADP-RIBOSYLGLYCOHYDROLASE"/>
    <property type="match status" value="1"/>
</dbReference>
<evidence type="ECO:0000313" key="3">
    <source>
        <dbReference type="EMBL" id="KAF2279271.1"/>
    </source>
</evidence>
<dbReference type="GO" id="GO:0046872">
    <property type="term" value="F:metal ion binding"/>
    <property type="evidence" value="ECO:0007669"/>
    <property type="project" value="UniProtKB-KW"/>
</dbReference>
<feature type="region of interest" description="Disordered" evidence="2">
    <location>
        <begin position="1"/>
        <end position="21"/>
    </location>
</feature>
<proteinExistence type="predicted"/>
<reference evidence="3" key="1">
    <citation type="journal article" date="2020" name="Stud. Mycol.">
        <title>101 Dothideomycetes genomes: a test case for predicting lifestyles and emergence of pathogens.</title>
        <authorList>
            <person name="Haridas S."/>
            <person name="Albert R."/>
            <person name="Binder M."/>
            <person name="Bloem J."/>
            <person name="Labutti K."/>
            <person name="Salamov A."/>
            <person name="Andreopoulos B."/>
            <person name="Baker S."/>
            <person name="Barry K."/>
            <person name="Bills G."/>
            <person name="Bluhm B."/>
            <person name="Cannon C."/>
            <person name="Castanera R."/>
            <person name="Culley D."/>
            <person name="Daum C."/>
            <person name="Ezra D."/>
            <person name="Gonzalez J."/>
            <person name="Henrissat B."/>
            <person name="Kuo A."/>
            <person name="Liang C."/>
            <person name="Lipzen A."/>
            <person name="Lutzoni F."/>
            <person name="Magnuson J."/>
            <person name="Mondo S."/>
            <person name="Nolan M."/>
            <person name="Ohm R."/>
            <person name="Pangilinan J."/>
            <person name="Park H.-J."/>
            <person name="Ramirez L."/>
            <person name="Alfaro M."/>
            <person name="Sun H."/>
            <person name="Tritt A."/>
            <person name="Yoshinaga Y."/>
            <person name="Zwiers L.-H."/>
            <person name="Turgeon B."/>
            <person name="Goodwin S."/>
            <person name="Spatafora J."/>
            <person name="Crous P."/>
            <person name="Grigoriev I."/>
        </authorList>
    </citation>
    <scope>NUCLEOTIDE SEQUENCE</scope>
    <source>
        <strain evidence="3">CBS 379.55</strain>
    </source>
</reference>
<feature type="binding site" evidence="1">
    <location>
        <position position="101"/>
    </location>
    <ligand>
        <name>Mg(2+)</name>
        <dbReference type="ChEBI" id="CHEBI:18420"/>
        <label>1</label>
    </ligand>
</feature>
<keyword evidence="4" id="KW-1185">Reference proteome</keyword>
<dbReference type="Gene3D" id="1.10.4080.10">
    <property type="entry name" value="ADP-ribosylation/Crystallin J1"/>
    <property type="match status" value="1"/>
</dbReference>
<comment type="cofactor">
    <cofactor evidence="1">
        <name>Mg(2+)</name>
        <dbReference type="ChEBI" id="CHEBI:18420"/>
    </cofactor>
    <text evidence="1">Binds 2 magnesium ions per subunit.</text>
</comment>
<dbReference type="SUPFAM" id="SSF101478">
    <property type="entry name" value="ADP-ribosylglycohydrolase"/>
    <property type="match status" value="1"/>
</dbReference>
<dbReference type="EMBL" id="ML986486">
    <property type="protein sequence ID" value="KAF2279271.1"/>
    <property type="molecule type" value="Genomic_DNA"/>
</dbReference>
<dbReference type="InterPro" id="IPR005502">
    <property type="entry name" value="Ribosyl_crysJ1"/>
</dbReference>
<accession>A0A6A6JRM5</accession>
<dbReference type="OrthoDB" id="2021138at2759"/>
<evidence type="ECO:0000256" key="1">
    <source>
        <dbReference type="PIRSR" id="PIRSR605502-1"/>
    </source>
</evidence>